<dbReference type="InterPro" id="IPR003959">
    <property type="entry name" value="ATPase_AAA_core"/>
</dbReference>
<protein>
    <recommendedName>
        <fullName evidence="6">Outer mitochondrial transmembrane helix translocase</fullName>
    </recommendedName>
</protein>
<sequence>MLKAIREGWDKLWERLLQDNGKLLHVVGDLIVRLIAAYLAYESTMLTMKFMQSQLMDADKTRAAEILEKMGYSEKFAADFLRSAPRHEWAVIEHFVTDSDELNDMAAVKGLKKEKETINRNLKFALNVAANPDFAKLVKVTQGLLIPPGCGKTMLARAIAREAGFNFLVVQPSLVNSKWIGESEKFIQAFFSVAKKLAPTVIFVDEIDVFLGNRNDESFHEHTQIKIAEFLTAWDGFDQNKGAPVVVIGATNRKDTLDEAILRRLPIKVEIPLPNSETIRQIIESKLPKEDFDVKFDFVQLIEKMNNWDCSKVHNFVQFAVTSAVHEFVEERSQKLKLGESLSDYVHTALQKEIKQIIISGQTSEEATKGEETSSPSKVNSRSSEVKVKKETSASLVMQFLNGVRRLLPARKTSSSETEAEAPEEPKKASLRVPILQKHFEEALENYQPQSDRAAFFNLYS</sequence>
<keyword evidence="3 8" id="KW-0067">ATP-binding</keyword>
<feature type="region of interest" description="Disordered" evidence="9">
    <location>
        <begin position="362"/>
        <end position="386"/>
    </location>
</feature>
<dbReference type="InterPro" id="IPR027417">
    <property type="entry name" value="P-loop_NTPase"/>
</dbReference>
<accession>A0ABN7S6E7</accession>
<name>A0ABN7S6E7_OIKDI</name>
<feature type="region of interest" description="Disordered" evidence="9">
    <location>
        <begin position="411"/>
        <end position="432"/>
    </location>
</feature>
<evidence type="ECO:0000256" key="7">
    <source>
        <dbReference type="ARBA" id="ARBA00048588"/>
    </source>
</evidence>
<organism evidence="11 12">
    <name type="scientific">Oikopleura dioica</name>
    <name type="common">Tunicate</name>
    <dbReference type="NCBI Taxonomy" id="34765"/>
    <lineage>
        <taxon>Eukaryota</taxon>
        <taxon>Metazoa</taxon>
        <taxon>Chordata</taxon>
        <taxon>Tunicata</taxon>
        <taxon>Appendicularia</taxon>
        <taxon>Copelata</taxon>
        <taxon>Oikopleuridae</taxon>
        <taxon>Oikopleura</taxon>
    </lineage>
</organism>
<dbReference type="InterPro" id="IPR051701">
    <property type="entry name" value="Mito_OM_Translocase_MSP1"/>
</dbReference>
<evidence type="ECO:0000256" key="6">
    <source>
        <dbReference type="ARBA" id="ARBA00040718"/>
    </source>
</evidence>
<reference evidence="11 12" key="1">
    <citation type="submission" date="2021-04" db="EMBL/GenBank/DDBJ databases">
        <authorList>
            <person name="Bliznina A."/>
        </authorList>
    </citation>
    <scope>NUCLEOTIDE SEQUENCE [LARGE SCALE GENOMIC DNA]</scope>
</reference>
<evidence type="ECO:0000313" key="11">
    <source>
        <dbReference type="EMBL" id="CAG5094126.1"/>
    </source>
</evidence>
<proteinExistence type="inferred from homology"/>
<evidence type="ECO:0000256" key="2">
    <source>
        <dbReference type="ARBA" id="ARBA00022741"/>
    </source>
</evidence>
<evidence type="ECO:0000256" key="3">
    <source>
        <dbReference type="ARBA" id="ARBA00022840"/>
    </source>
</evidence>
<evidence type="ECO:0000256" key="5">
    <source>
        <dbReference type="ARBA" id="ARBA00038383"/>
    </source>
</evidence>
<dbReference type="SUPFAM" id="SSF52540">
    <property type="entry name" value="P-loop containing nucleoside triphosphate hydrolases"/>
    <property type="match status" value="1"/>
</dbReference>
<comment type="subcellular location">
    <subcellularLocation>
        <location evidence="1">Mitochondrion</location>
    </subcellularLocation>
</comment>
<comment type="catalytic activity">
    <reaction evidence="7">
        <text>[protein]-with a C-terminal TM segment(out) + ATP + H2O = [protein]-with a C-terminal TM segment(in) + ADP + phosphate + H(+)</text>
        <dbReference type="Rhea" id="RHEA:66168"/>
        <dbReference type="Rhea" id="RHEA-COMP:16963"/>
        <dbReference type="ChEBI" id="CHEBI:15377"/>
        <dbReference type="ChEBI" id="CHEBI:15378"/>
        <dbReference type="ChEBI" id="CHEBI:30616"/>
        <dbReference type="ChEBI" id="CHEBI:43474"/>
        <dbReference type="ChEBI" id="CHEBI:90782"/>
        <dbReference type="ChEBI" id="CHEBI:456216"/>
    </reaction>
</comment>
<evidence type="ECO:0000256" key="8">
    <source>
        <dbReference type="RuleBase" id="RU003651"/>
    </source>
</evidence>
<dbReference type="PROSITE" id="PS00674">
    <property type="entry name" value="AAA"/>
    <property type="match status" value="1"/>
</dbReference>
<dbReference type="Gene3D" id="3.40.50.300">
    <property type="entry name" value="P-loop containing nucleotide triphosphate hydrolases"/>
    <property type="match status" value="1"/>
</dbReference>
<dbReference type="InterPro" id="IPR003960">
    <property type="entry name" value="ATPase_AAA_CS"/>
</dbReference>
<feature type="domain" description="AAA+ ATPase" evidence="10">
    <location>
        <begin position="142"/>
        <end position="275"/>
    </location>
</feature>
<dbReference type="InterPro" id="IPR003593">
    <property type="entry name" value="AAA+_ATPase"/>
</dbReference>
<gene>
    <name evidence="11" type="ORF">OKIOD_LOCUS4829</name>
</gene>
<dbReference type="PANTHER" id="PTHR45644:SF3">
    <property type="entry name" value="FI08533P-RELATED"/>
    <property type="match status" value="1"/>
</dbReference>
<keyword evidence="12" id="KW-1185">Reference proteome</keyword>
<dbReference type="PANTHER" id="PTHR45644">
    <property type="entry name" value="AAA ATPASE, PUTATIVE (AFU_ORTHOLOGUE AFUA_2G12920)-RELATED-RELATED"/>
    <property type="match status" value="1"/>
</dbReference>
<evidence type="ECO:0000256" key="1">
    <source>
        <dbReference type="ARBA" id="ARBA00004173"/>
    </source>
</evidence>
<dbReference type="Pfam" id="PF00004">
    <property type="entry name" value="AAA"/>
    <property type="match status" value="1"/>
</dbReference>
<evidence type="ECO:0000259" key="10">
    <source>
        <dbReference type="SMART" id="SM00382"/>
    </source>
</evidence>
<evidence type="ECO:0000256" key="9">
    <source>
        <dbReference type="SAM" id="MobiDB-lite"/>
    </source>
</evidence>
<dbReference type="Gene3D" id="1.10.8.60">
    <property type="match status" value="1"/>
</dbReference>
<dbReference type="Proteomes" id="UP001158576">
    <property type="component" value="Chromosome XSR"/>
</dbReference>
<evidence type="ECO:0000313" key="12">
    <source>
        <dbReference type="Proteomes" id="UP001158576"/>
    </source>
</evidence>
<comment type="similarity">
    <text evidence="5">Belongs to the AAA ATPase family. MSP1 subfamily.</text>
</comment>
<feature type="compositionally biased region" description="Polar residues" evidence="9">
    <location>
        <begin position="373"/>
        <end position="383"/>
    </location>
</feature>
<keyword evidence="4" id="KW-0496">Mitochondrion</keyword>
<keyword evidence="2 8" id="KW-0547">Nucleotide-binding</keyword>
<dbReference type="SMART" id="SM00382">
    <property type="entry name" value="AAA"/>
    <property type="match status" value="1"/>
</dbReference>
<evidence type="ECO:0000256" key="4">
    <source>
        <dbReference type="ARBA" id="ARBA00023128"/>
    </source>
</evidence>
<dbReference type="EMBL" id="OU015569">
    <property type="protein sequence ID" value="CAG5094126.1"/>
    <property type="molecule type" value="Genomic_DNA"/>
</dbReference>